<accession>A0A2R8BXX8</accession>
<evidence type="ECO:0000313" key="1">
    <source>
        <dbReference type="EMBL" id="SPJ25000.1"/>
    </source>
</evidence>
<organism evidence="1 2">
    <name type="scientific">Palleronia abyssalis</name>
    <dbReference type="NCBI Taxonomy" id="1501240"/>
    <lineage>
        <taxon>Bacteria</taxon>
        <taxon>Pseudomonadati</taxon>
        <taxon>Pseudomonadota</taxon>
        <taxon>Alphaproteobacteria</taxon>
        <taxon>Rhodobacterales</taxon>
        <taxon>Roseobacteraceae</taxon>
        <taxon>Palleronia</taxon>
    </lineage>
</organism>
<proteinExistence type="predicted"/>
<name>A0A2R8BXX8_9RHOB</name>
<gene>
    <name evidence="1" type="ORF">PAA8504_02843</name>
</gene>
<dbReference type="Proteomes" id="UP000244912">
    <property type="component" value="Unassembled WGS sequence"/>
</dbReference>
<keyword evidence="2" id="KW-1185">Reference proteome</keyword>
<dbReference type="EMBL" id="ONZF01000006">
    <property type="protein sequence ID" value="SPJ25000.1"/>
    <property type="molecule type" value="Genomic_DNA"/>
</dbReference>
<evidence type="ECO:0000313" key="2">
    <source>
        <dbReference type="Proteomes" id="UP000244912"/>
    </source>
</evidence>
<protein>
    <submittedName>
        <fullName evidence="1">Uncharacterized protein</fullName>
    </submittedName>
</protein>
<reference evidence="1 2" key="1">
    <citation type="submission" date="2018-03" db="EMBL/GenBank/DDBJ databases">
        <authorList>
            <person name="Keele B.F."/>
        </authorList>
    </citation>
    <scope>NUCLEOTIDE SEQUENCE [LARGE SCALE GENOMIC DNA]</scope>
    <source>
        <strain evidence="1 2">CECT 8504</strain>
    </source>
</reference>
<sequence length="35" mass="3723">MSILMTVTVTLAATFLISGLAALAWLQRQEDGDGE</sequence>
<dbReference type="AlphaFoldDB" id="A0A2R8BXX8"/>